<proteinExistence type="predicted"/>
<organism evidence="1 2">
    <name type="scientific">Thauera phenolivorans</name>
    <dbReference type="NCBI Taxonomy" id="1792543"/>
    <lineage>
        <taxon>Bacteria</taxon>
        <taxon>Pseudomonadati</taxon>
        <taxon>Pseudomonadota</taxon>
        <taxon>Betaproteobacteria</taxon>
        <taxon>Rhodocyclales</taxon>
        <taxon>Zoogloeaceae</taxon>
        <taxon>Thauera</taxon>
    </lineage>
</organism>
<sequence length="74" mass="8128">MHERHIVPPLLDALAFGSRKRLQADPDPALGAKAMKPVIAGVARSISRFDLRAPWQRELGDLLGSACRRLSRIG</sequence>
<evidence type="ECO:0000313" key="2">
    <source>
        <dbReference type="Proteomes" id="UP000536534"/>
    </source>
</evidence>
<evidence type="ECO:0000313" key="1">
    <source>
        <dbReference type="EMBL" id="NLF55272.1"/>
    </source>
</evidence>
<comment type="caution">
    <text evidence="1">The sequence shown here is derived from an EMBL/GenBank/DDBJ whole genome shotgun (WGS) entry which is preliminary data.</text>
</comment>
<accession>A0A7X7R8Y4</accession>
<dbReference type="EMBL" id="JAAYYV010000357">
    <property type="protein sequence ID" value="NLF55272.1"/>
    <property type="molecule type" value="Genomic_DNA"/>
</dbReference>
<reference evidence="1 2" key="1">
    <citation type="journal article" date="2020" name="Biotechnol. Biofuels">
        <title>New insights from the biogas microbiome by comprehensive genome-resolved metagenomics of nearly 1600 species originating from multiple anaerobic digesters.</title>
        <authorList>
            <person name="Campanaro S."/>
            <person name="Treu L."/>
            <person name="Rodriguez-R L.M."/>
            <person name="Kovalovszki A."/>
            <person name="Ziels R.M."/>
            <person name="Maus I."/>
            <person name="Zhu X."/>
            <person name="Kougias P.G."/>
            <person name="Basile A."/>
            <person name="Luo G."/>
            <person name="Schluter A."/>
            <person name="Konstantinidis K.T."/>
            <person name="Angelidaki I."/>
        </authorList>
    </citation>
    <scope>NUCLEOTIDE SEQUENCE [LARGE SCALE GENOMIC DNA]</scope>
    <source>
        <strain evidence="1">AS06rmzACSIP_256</strain>
    </source>
</reference>
<dbReference type="AlphaFoldDB" id="A0A7X7R8Y4"/>
<protein>
    <submittedName>
        <fullName evidence="1">Uncharacterized protein</fullName>
    </submittedName>
</protein>
<dbReference type="Proteomes" id="UP000536534">
    <property type="component" value="Unassembled WGS sequence"/>
</dbReference>
<gene>
    <name evidence="1" type="ORF">GX576_12910</name>
</gene>
<name>A0A7X7R8Y4_9RHOO</name>